<dbReference type="EMBL" id="JACBAZ010000002">
    <property type="protein sequence ID" value="NWK55445.1"/>
    <property type="molecule type" value="Genomic_DNA"/>
</dbReference>
<organism evidence="2 3">
    <name type="scientific">Oceaniferula marina</name>
    <dbReference type="NCBI Taxonomy" id="2748318"/>
    <lineage>
        <taxon>Bacteria</taxon>
        <taxon>Pseudomonadati</taxon>
        <taxon>Verrucomicrobiota</taxon>
        <taxon>Verrucomicrobiia</taxon>
        <taxon>Verrucomicrobiales</taxon>
        <taxon>Verrucomicrobiaceae</taxon>
        <taxon>Oceaniferula</taxon>
    </lineage>
</organism>
<dbReference type="SUPFAM" id="SSF53448">
    <property type="entry name" value="Nucleotide-diphospho-sugar transferases"/>
    <property type="match status" value="1"/>
</dbReference>
<dbReference type="InterPro" id="IPR050834">
    <property type="entry name" value="Glycosyltransf_2"/>
</dbReference>
<dbReference type="PANTHER" id="PTHR43685">
    <property type="entry name" value="GLYCOSYLTRANSFERASE"/>
    <property type="match status" value="1"/>
</dbReference>
<proteinExistence type="predicted"/>
<comment type="caution">
    <text evidence="2">The sequence shown here is derived from an EMBL/GenBank/DDBJ whole genome shotgun (WGS) entry which is preliminary data.</text>
</comment>
<evidence type="ECO:0000259" key="1">
    <source>
        <dbReference type="Pfam" id="PF00535"/>
    </source>
</evidence>
<evidence type="ECO:0000313" key="2">
    <source>
        <dbReference type="EMBL" id="NWK55445.1"/>
    </source>
</evidence>
<dbReference type="Gene3D" id="3.90.550.10">
    <property type="entry name" value="Spore Coat Polysaccharide Biosynthesis Protein SpsA, Chain A"/>
    <property type="match status" value="1"/>
</dbReference>
<sequence length="741" mass="83436">MYKFFVPQQQETSGGLERLEVDGKFFRAAGKRVFLKAVTYGPFPDPQPDHGQEMKRIAAAGFNAVRIYGSPDPAMLDAAHAHGLWVLVGLTWQWGSDFLRKSSLFAEALVDLRQGLAEWGAHPAVAIVMVANEVPADMVRWMGVLRVRQAIERLIDLGRRQRPRLLFAYANYPTTEYLEPDNADFTAMNVYLERREDFADYLPRLHNVAGDRPVLISEFGLDSLRGSEQKQREVLLWQLDECLASGMAGTTVYAWSDRWLNGKRIMDDWAFGLTDVSGREKPAYEVLSKRLPAVLTPEDGVALESVPSFSVVVCTHNGGHRMHACLSAICAIDYPDYEVIVVNDGSSDDTEEVVGRFEGVRLINVEHIGLSAARNRGAEEASGEIIAYTDDDCEPDAAWLTWLARAFVRSQWDACGGPNLPPVPPHADYWEHVDEAVVAAAPGAPTHVLFDDGEAEHLPGCNLVVRKRALQAIGGFHADYRVAGDDVDFCWRLRAAGFRMGFSGAAFVWHRRRTTLWRYFKQQYGYGKAEALLMRDHPEKFRRSGGARWMGRVYAGGAMCADPGSVIYHGAMGLAAYQQVSLTVQPQRALPSGFDGPMARFKLAVARVLQPRIRGFARWRHSLRWRWNVERVSERKPWVTLKDAHYGEEEESIWWGETGIYREDVLVALQQAGWDVWHRSGTSAAHEDWDLVRGECRVLVAREHHEGMSLLLVRQEFPAGRGQRIPRRMLEVMHSLGLQQV</sequence>
<dbReference type="AlphaFoldDB" id="A0A851GJV2"/>
<dbReference type="Gene3D" id="3.20.20.80">
    <property type="entry name" value="Glycosidases"/>
    <property type="match status" value="1"/>
</dbReference>
<dbReference type="SUPFAM" id="SSF51445">
    <property type="entry name" value="(Trans)glycosidases"/>
    <property type="match status" value="1"/>
</dbReference>
<dbReference type="InterPro" id="IPR001173">
    <property type="entry name" value="Glyco_trans_2-like"/>
</dbReference>
<name>A0A851GJV2_9BACT</name>
<evidence type="ECO:0000313" key="3">
    <source>
        <dbReference type="Proteomes" id="UP000557872"/>
    </source>
</evidence>
<dbReference type="Proteomes" id="UP000557872">
    <property type="component" value="Unassembled WGS sequence"/>
</dbReference>
<gene>
    <name evidence="2" type="ORF">HW115_07470</name>
</gene>
<dbReference type="RefSeq" id="WP_178931960.1">
    <property type="nucleotide sequence ID" value="NZ_JACBAZ010000002.1"/>
</dbReference>
<dbReference type="GO" id="GO:0016740">
    <property type="term" value="F:transferase activity"/>
    <property type="evidence" value="ECO:0007669"/>
    <property type="project" value="UniProtKB-KW"/>
</dbReference>
<dbReference type="PANTHER" id="PTHR43685:SF3">
    <property type="entry name" value="SLR2126 PROTEIN"/>
    <property type="match status" value="1"/>
</dbReference>
<keyword evidence="2" id="KW-0808">Transferase</keyword>
<dbReference type="InterPro" id="IPR029044">
    <property type="entry name" value="Nucleotide-diphossugar_trans"/>
</dbReference>
<dbReference type="InterPro" id="IPR017853">
    <property type="entry name" value="GH"/>
</dbReference>
<feature type="domain" description="Glycosyltransferase 2-like" evidence="1">
    <location>
        <begin position="310"/>
        <end position="471"/>
    </location>
</feature>
<protein>
    <submittedName>
        <fullName evidence="2">Glycosyltransferase</fullName>
    </submittedName>
</protein>
<dbReference type="Pfam" id="PF00535">
    <property type="entry name" value="Glycos_transf_2"/>
    <property type="match status" value="1"/>
</dbReference>
<accession>A0A851GJV2</accession>
<keyword evidence="3" id="KW-1185">Reference proteome</keyword>
<reference evidence="2 3" key="1">
    <citation type="submission" date="2020-07" db="EMBL/GenBank/DDBJ databases">
        <title>Roseicoccus Jingziensis gen. nov., sp. nov., isolated from coastal seawater.</title>
        <authorList>
            <person name="Feng X."/>
        </authorList>
    </citation>
    <scope>NUCLEOTIDE SEQUENCE [LARGE SCALE GENOMIC DNA]</scope>
    <source>
        <strain evidence="2 3">N1E253</strain>
    </source>
</reference>